<evidence type="ECO:0000256" key="1">
    <source>
        <dbReference type="ARBA" id="ARBA00022737"/>
    </source>
</evidence>
<evidence type="ECO:0000313" key="6">
    <source>
        <dbReference type="EMBL" id="KAG0496519.1"/>
    </source>
</evidence>
<dbReference type="Proteomes" id="UP000636800">
    <property type="component" value="Chromosome 1"/>
</dbReference>
<dbReference type="Pfam" id="PF00564">
    <property type="entry name" value="PB1"/>
    <property type="match status" value="1"/>
</dbReference>
<evidence type="ECO:0000256" key="2">
    <source>
        <dbReference type="ARBA" id="ARBA00022803"/>
    </source>
</evidence>
<dbReference type="PANTHER" id="PTHR46183:SF4">
    <property type="entry name" value="PROTEIN PHOX4"/>
    <property type="match status" value="1"/>
</dbReference>
<gene>
    <name evidence="6" type="ORF">HPP92_001210</name>
</gene>
<dbReference type="Gene3D" id="3.10.20.90">
    <property type="entry name" value="Phosphatidylinositol 3-kinase Catalytic Subunit, Chain A, domain 1"/>
    <property type="match status" value="1"/>
</dbReference>
<reference evidence="6 7" key="1">
    <citation type="journal article" date="2020" name="Nat. Food">
        <title>A phased Vanilla planifolia genome enables genetic improvement of flavour and production.</title>
        <authorList>
            <person name="Hasing T."/>
            <person name="Tang H."/>
            <person name="Brym M."/>
            <person name="Khazi F."/>
            <person name="Huang T."/>
            <person name="Chambers A.H."/>
        </authorList>
    </citation>
    <scope>NUCLEOTIDE SEQUENCE [LARGE SCALE GENOMIC DNA]</scope>
    <source>
        <tissue evidence="6">Leaf</tissue>
    </source>
</reference>
<feature type="compositionally biased region" description="Basic residues" evidence="4">
    <location>
        <begin position="1"/>
        <end position="12"/>
    </location>
</feature>
<keyword evidence="1" id="KW-0677">Repeat</keyword>
<dbReference type="SUPFAM" id="SSF48452">
    <property type="entry name" value="TPR-like"/>
    <property type="match status" value="1"/>
</dbReference>
<keyword evidence="7" id="KW-1185">Reference proteome</keyword>
<proteinExistence type="predicted"/>
<keyword evidence="2 3" id="KW-0802">TPR repeat</keyword>
<dbReference type="CDD" id="cd05992">
    <property type="entry name" value="PB1"/>
    <property type="match status" value="1"/>
</dbReference>
<dbReference type="InterPro" id="IPR044517">
    <property type="entry name" value="PHOX1-4"/>
</dbReference>
<comment type="caution">
    <text evidence="6">The sequence shown here is derived from an EMBL/GenBank/DDBJ whole genome shotgun (WGS) entry which is preliminary data.</text>
</comment>
<evidence type="ECO:0000313" key="7">
    <source>
        <dbReference type="Proteomes" id="UP000636800"/>
    </source>
</evidence>
<dbReference type="InterPro" id="IPR000270">
    <property type="entry name" value="PB1_dom"/>
</dbReference>
<dbReference type="SMART" id="SM00666">
    <property type="entry name" value="PB1"/>
    <property type="match status" value="1"/>
</dbReference>
<feature type="domain" description="PB1" evidence="5">
    <location>
        <begin position="243"/>
        <end position="322"/>
    </location>
</feature>
<dbReference type="InterPro" id="IPR053793">
    <property type="entry name" value="PB1-like"/>
</dbReference>
<dbReference type="PROSITE" id="PS50005">
    <property type="entry name" value="TPR"/>
    <property type="match status" value="1"/>
</dbReference>
<feature type="compositionally biased region" description="Low complexity" evidence="4">
    <location>
        <begin position="13"/>
        <end position="24"/>
    </location>
</feature>
<feature type="repeat" description="TPR" evidence="3">
    <location>
        <begin position="45"/>
        <end position="78"/>
    </location>
</feature>
<name>A0A835RRA9_VANPL</name>
<dbReference type="AlphaFoldDB" id="A0A835RRA9"/>
<dbReference type="OrthoDB" id="429961at2759"/>
<dbReference type="EMBL" id="JADCNL010000001">
    <property type="protein sequence ID" value="KAG0496519.1"/>
    <property type="molecule type" value="Genomic_DNA"/>
</dbReference>
<evidence type="ECO:0000256" key="3">
    <source>
        <dbReference type="PROSITE-ProRule" id="PRU00339"/>
    </source>
</evidence>
<dbReference type="Gene3D" id="1.25.40.10">
    <property type="entry name" value="Tetratricopeptide repeat domain"/>
    <property type="match status" value="2"/>
</dbReference>
<dbReference type="SMART" id="SM00028">
    <property type="entry name" value="TPR"/>
    <property type="match status" value="3"/>
</dbReference>
<dbReference type="InterPro" id="IPR019734">
    <property type="entry name" value="TPR_rpt"/>
</dbReference>
<dbReference type="SUPFAM" id="SSF54277">
    <property type="entry name" value="CAD &amp; PB1 domains"/>
    <property type="match status" value="1"/>
</dbReference>
<dbReference type="InterPro" id="IPR011990">
    <property type="entry name" value="TPR-like_helical_dom_sf"/>
</dbReference>
<sequence>MGKPTAKKKKSSSLKSSDGCSKSSRSSDHSSKVFDEDTVIFMDMSHDLKEEGNKLFQRRDYDGALVKYEKAIKLLPKNHIDVAYLHSNIAACYMQMGPGEYHKAILECNLALEVSPKYTKALLKRARCLEALNQLEAACKDIDAVLYLEPNNLTALEISEKIKKALEVRGIKLDDKEVVPMPDILPVKEKPKKKKKNKSIEKVIMEEKSPLVKHASEHPIPENDVTEKHVSDKLAVLKREEPLKVVKLVFGEDIRFAQIPGHCSISQLRDTVRNRFPSLKAVLIKYKDKEGDLITITNSEELSWAEESADPQGSLRLYISEVQPEHDPFFDDCNMNSELYGSQRNLNVVSSNGRLENVEERGNSCCINEWIVEFAQLFKNHVGVESDAYLDLHELGMKLYSEAMEDTVTSEEAMEVFELAAVKFQEMVAVAFFNWGNVHLSRARKGIFLSENSSKEMALSQVKSTHEWAIGEYEKAGSMYEEAMKIKPDFYEGLLALANQQFELAKHIWYYSIGSNTDLDTWPSKEVLYLLNNAEENMERGTEIWEEMEEQRLKTRMKLNKEKILLEEMGLGQFYVQFFDGESAEKSSNIRSQVHILWGKMLYERSIVEFKLGLPTWEECLMAAVEKFKLAGASPTDIAVMIKNHCANGTTQEGLGFKIDEIVQAWNEMHDAKMWIGDVPSYRLEPLFRRRLPKLYHSVEHA</sequence>
<evidence type="ECO:0000256" key="4">
    <source>
        <dbReference type="SAM" id="MobiDB-lite"/>
    </source>
</evidence>
<evidence type="ECO:0000259" key="5">
    <source>
        <dbReference type="PROSITE" id="PS51745"/>
    </source>
</evidence>
<accession>A0A835RRA9</accession>
<feature type="region of interest" description="Disordered" evidence="4">
    <location>
        <begin position="1"/>
        <end position="30"/>
    </location>
</feature>
<dbReference type="PROSITE" id="PS51745">
    <property type="entry name" value="PB1"/>
    <property type="match status" value="1"/>
</dbReference>
<protein>
    <recommendedName>
        <fullName evidence="5">PB1 domain-containing protein</fullName>
    </recommendedName>
</protein>
<dbReference type="PANTHER" id="PTHR46183">
    <property type="entry name" value="PROTEIN CLMP1"/>
    <property type="match status" value="1"/>
</dbReference>
<organism evidence="6 7">
    <name type="scientific">Vanilla planifolia</name>
    <name type="common">Vanilla</name>
    <dbReference type="NCBI Taxonomy" id="51239"/>
    <lineage>
        <taxon>Eukaryota</taxon>
        <taxon>Viridiplantae</taxon>
        <taxon>Streptophyta</taxon>
        <taxon>Embryophyta</taxon>
        <taxon>Tracheophyta</taxon>
        <taxon>Spermatophyta</taxon>
        <taxon>Magnoliopsida</taxon>
        <taxon>Liliopsida</taxon>
        <taxon>Asparagales</taxon>
        <taxon>Orchidaceae</taxon>
        <taxon>Vanilloideae</taxon>
        <taxon>Vanilleae</taxon>
        <taxon>Vanilla</taxon>
    </lineage>
</organism>